<gene>
    <name evidence="1" type="ORF">Ahu01nite_092690</name>
</gene>
<dbReference type="Proteomes" id="UP000603200">
    <property type="component" value="Unassembled WGS sequence"/>
</dbReference>
<protein>
    <submittedName>
        <fullName evidence="1">Uncharacterized protein</fullName>
    </submittedName>
</protein>
<reference evidence="1 2" key="1">
    <citation type="submission" date="2021-01" db="EMBL/GenBank/DDBJ databases">
        <title>Whole genome shotgun sequence of Actinoplanes humidus NBRC 14915.</title>
        <authorList>
            <person name="Komaki H."/>
            <person name="Tamura T."/>
        </authorList>
    </citation>
    <scope>NUCLEOTIDE SEQUENCE [LARGE SCALE GENOMIC DNA]</scope>
    <source>
        <strain evidence="1 2">NBRC 14915</strain>
    </source>
</reference>
<keyword evidence="2" id="KW-1185">Reference proteome</keyword>
<name>A0ABQ4A771_9ACTN</name>
<dbReference type="RefSeq" id="WP_203843079.1">
    <property type="nucleotide sequence ID" value="NZ_BAAATV010000031.1"/>
</dbReference>
<evidence type="ECO:0000313" key="1">
    <source>
        <dbReference type="EMBL" id="GIE26167.1"/>
    </source>
</evidence>
<evidence type="ECO:0000313" key="2">
    <source>
        <dbReference type="Proteomes" id="UP000603200"/>
    </source>
</evidence>
<comment type="caution">
    <text evidence="1">The sequence shown here is derived from an EMBL/GenBank/DDBJ whole genome shotgun (WGS) entry which is preliminary data.</text>
</comment>
<organism evidence="1 2">
    <name type="scientific">Winogradskya humida</name>
    <dbReference type="NCBI Taxonomy" id="113566"/>
    <lineage>
        <taxon>Bacteria</taxon>
        <taxon>Bacillati</taxon>
        <taxon>Actinomycetota</taxon>
        <taxon>Actinomycetes</taxon>
        <taxon>Micromonosporales</taxon>
        <taxon>Micromonosporaceae</taxon>
        <taxon>Winogradskya</taxon>
    </lineage>
</organism>
<proteinExistence type="predicted"/>
<accession>A0ABQ4A771</accession>
<sequence>MTTWFTAADCSLDDFRAICEQKTDLADYPHATEVADGVLIYPGTVPYTLELRAELVRAIMDGPGVVVFTGASRPPSWTGPPPCSPS</sequence>
<dbReference type="EMBL" id="BOMN01000137">
    <property type="protein sequence ID" value="GIE26167.1"/>
    <property type="molecule type" value="Genomic_DNA"/>
</dbReference>